<sequence length="263" mass="29997">MRRKVVILLCVFMLSFAGKSFAKGSDDALAHLNDLSDEALQLAKNGQYAEAKNVLNEFSKTFSRQSFKNKRLTMDELRVLTVTHDEAVKALTKVSAEPEEKVDACTSFRLVVDAIQSKYQPLWTQMEGPVMSSFTEVQKAAATGKRETYNEKLNLFLKQYAVIEPSLRVDLPVEKIQRLDSKIAYIDRYRDKVAGSGSGKKELEALRTDLKQLFEAMKEDEADPSLWWIMISTGSIIILTLSYVGWRKYKGQKEERHETDHMD</sequence>
<keyword evidence="2" id="KW-0732">Signal</keyword>
<reference evidence="5" key="2">
    <citation type="submission" date="2015-01" db="EMBL/GenBank/DDBJ databases">
        <title>Comparative genome analysis of Bacillus coagulans HM-08, Clostridium butyricum HM-68, Bacillus subtilis HM-66 and Bacillus paralicheniformis BL-09.</title>
        <authorList>
            <person name="Zhang H."/>
        </authorList>
    </citation>
    <scope>NUCLEOTIDE SEQUENCE [LARGE SCALE GENOMIC DNA]</scope>
    <source>
        <strain evidence="5">HM-08</strain>
    </source>
</reference>
<keyword evidence="5" id="KW-1185">Reference proteome</keyword>
<dbReference type="Proteomes" id="UP000032024">
    <property type="component" value="Chromosome"/>
</dbReference>
<protein>
    <submittedName>
        <fullName evidence="4">Sporulation protein YpjB</fullName>
    </submittedName>
</protein>
<evidence type="ECO:0000313" key="6">
    <source>
        <dbReference type="Proteomes" id="UP000070376"/>
    </source>
</evidence>
<keyword evidence="1" id="KW-0812">Transmembrane</keyword>
<reference evidence="3" key="1">
    <citation type="submission" date="2015-01" db="EMBL/GenBank/DDBJ databases">
        <title>Comparative genome analysis of Bacillus coagulans HM-08, Clostridium butyricum HM-68, Bacillus subtilis HM-66 and Bacillus licheniformis BL-09.</title>
        <authorList>
            <person name="Zhang H."/>
        </authorList>
    </citation>
    <scope>NUCLEOTIDE SEQUENCE [LARGE SCALE GENOMIC DNA]</scope>
    <source>
        <strain evidence="3">HM-08</strain>
    </source>
</reference>
<dbReference type="EMBL" id="LRPN01000116">
    <property type="protein sequence ID" value="KWZ79459.1"/>
    <property type="molecule type" value="Genomic_DNA"/>
</dbReference>
<dbReference type="Proteomes" id="UP000070376">
    <property type="component" value="Unassembled WGS sequence"/>
</dbReference>
<feature type="transmembrane region" description="Helical" evidence="1">
    <location>
        <begin position="226"/>
        <end position="246"/>
    </location>
</feature>
<dbReference type="STRING" id="1398.AB434_3279"/>
<feature type="signal peptide" evidence="2">
    <location>
        <begin position="1"/>
        <end position="22"/>
    </location>
</feature>
<dbReference type="AlphaFoldDB" id="A0A0C5C7H3"/>
<evidence type="ECO:0000256" key="2">
    <source>
        <dbReference type="SAM" id="SignalP"/>
    </source>
</evidence>
<dbReference type="InterPro" id="IPR014231">
    <property type="entry name" value="Spore_YpjB"/>
</dbReference>
<accession>A0A0C5C7H3</accession>
<gene>
    <name evidence="4" type="ORF">HMPREF3213_02563</name>
    <name evidence="3" type="ORF">SB48_HM08orf03182</name>
</gene>
<evidence type="ECO:0000313" key="4">
    <source>
        <dbReference type="EMBL" id="KWZ79459.1"/>
    </source>
</evidence>
<proteinExistence type="predicted"/>
<dbReference type="NCBIfam" id="TIGR02878">
    <property type="entry name" value="spore_ypjB"/>
    <property type="match status" value="1"/>
</dbReference>
<dbReference type="PATRIC" id="fig|1398.18.peg.2004"/>
<organism evidence="4 6">
    <name type="scientific">Heyndrickxia coagulans</name>
    <name type="common">Weizmannia coagulans</name>
    <dbReference type="NCBI Taxonomy" id="1398"/>
    <lineage>
        <taxon>Bacteria</taxon>
        <taxon>Bacillati</taxon>
        <taxon>Bacillota</taxon>
        <taxon>Bacilli</taxon>
        <taxon>Bacillales</taxon>
        <taxon>Bacillaceae</taxon>
        <taxon>Heyndrickxia</taxon>
    </lineage>
</organism>
<dbReference type="RefSeq" id="WP_014098173.1">
    <property type="nucleotide sequence ID" value="NZ_CABJCT010000001.1"/>
</dbReference>
<keyword evidence="1" id="KW-1133">Transmembrane helix</keyword>
<evidence type="ECO:0000313" key="3">
    <source>
        <dbReference type="EMBL" id="AJO22801.1"/>
    </source>
</evidence>
<reference evidence="4" key="4">
    <citation type="submission" date="2016-01" db="EMBL/GenBank/DDBJ databases">
        <authorList>
            <person name="Oliw E.H."/>
        </authorList>
    </citation>
    <scope>NUCLEOTIDE SEQUENCE [LARGE SCALE GENOMIC DNA]</scope>
    <source>
        <strain evidence="4">GED7749B</strain>
    </source>
</reference>
<name>A0A0C5C7H3_HEYCO</name>
<reference evidence="6" key="3">
    <citation type="submission" date="2016-01" db="EMBL/GenBank/DDBJ databases">
        <authorList>
            <person name="Mitreva M."/>
            <person name="Pepin K.H."/>
            <person name="Mihindukulasuriya K.A."/>
            <person name="Fulton R."/>
            <person name="Fronick C."/>
            <person name="O'Laughlin M."/>
            <person name="Miner T."/>
            <person name="Herter B."/>
            <person name="Rosa B.A."/>
            <person name="Cordes M."/>
            <person name="Tomlinson C."/>
            <person name="Wollam A."/>
            <person name="Palsikar V.B."/>
            <person name="Mardis E.R."/>
            <person name="Wilson R.K."/>
        </authorList>
    </citation>
    <scope>NUCLEOTIDE SEQUENCE [LARGE SCALE GENOMIC DNA]</scope>
    <source>
        <strain evidence="6">GED7749B</strain>
    </source>
</reference>
<dbReference type="GeneID" id="29812658"/>
<keyword evidence="1" id="KW-0472">Membrane</keyword>
<evidence type="ECO:0000256" key="1">
    <source>
        <dbReference type="SAM" id="Phobius"/>
    </source>
</evidence>
<evidence type="ECO:0000313" key="5">
    <source>
        <dbReference type="Proteomes" id="UP000032024"/>
    </source>
</evidence>
<dbReference type="Pfam" id="PF09577">
    <property type="entry name" value="Spore_YpjB"/>
    <property type="match status" value="1"/>
</dbReference>
<feature type="chain" id="PRO_5015035211" evidence="2">
    <location>
        <begin position="23"/>
        <end position="263"/>
    </location>
</feature>
<dbReference type="EMBL" id="CP010525">
    <property type="protein sequence ID" value="AJO22801.1"/>
    <property type="molecule type" value="Genomic_DNA"/>
</dbReference>